<evidence type="ECO:0000313" key="9">
    <source>
        <dbReference type="Proteomes" id="UP000663860"/>
    </source>
</evidence>
<comment type="function">
    <text evidence="3">Required for cytoplasmic pre-assembly of axonemal dyneins, thereby playing a central role in motility in cilia and flagella. Involved in pre-assembly of dynein arm complexes in the cytoplasm before intraflagellar transport loads them for the ciliary compartment.</text>
</comment>
<evidence type="ECO:0000256" key="4">
    <source>
        <dbReference type="SAM" id="MobiDB-lite"/>
    </source>
</evidence>
<dbReference type="Pfam" id="PF08190">
    <property type="entry name" value="PIH1"/>
    <property type="match status" value="1"/>
</dbReference>
<dbReference type="EMBL" id="CAJOBB010000263">
    <property type="protein sequence ID" value="CAF3631596.1"/>
    <property type="molecule type" value="Genomic_DNA"/>
</dbReference>
<accession>A0A813USC0</accession>
<organism evidence="7 9">
    <name type="scientific">Adineta steineri</name>
    <dbReference type="NCBI Taxonomy" id="433720"/>
    <lineage>
        <taxon>Eukaryota</taxon>
        <taxon>Metazoa</taxon>
        <taxon>Spiralia</taxon>
        <taxon>Gnathifera</taxon>
        <taxon>Rotifera</taxon>
        <taxon>Eurotatoria</taxon>
        <taxon>Bdelloidea</taxon>
        <taxon>Adinetida</taxon>
        <taxon>Adinetidae</taxon>
        <taxon>Adineta</taxon>
    </lineage>
</organism>
<feature type="domain" description="PIH1D1/2/3 CS-like" evidence="6">
    <location>
        <begin position="267"/>
        <end position="365"/>
    </location>
</feature>
<feature type="compositionally biased region" description="Polar residues" evidence="4">
    <location>
        <begin position="549"/>
        <end position="558"/>
    </location>
</feature>
<comment type="subcellular location">
    <subcellularLocation>
        <location evidence="3">Cytoplasm</location>
    </subcellularLocation>
    <subcellularLocation>
        <location evidence="2">Dynein axonemal particle</location>
    </subcellularLocation>
</comment>
<feature type="compositionally biased region" description="Polar residues" evidence="4">
    <location>
        <begin position="525"/>
        <end position="540"/>
    </location>
</feature>
<dbReference type="InterPro" id="IPR050734">
    <property type="entry name" value="PIH1/Kintoun_subfamily"/>
</dbReference>
<dbReference type="GO" id="GO:0070286">
    <property type="term" value="P:axonemal dynein complex assembly"/>
    <property type="evidence" value="ECO:0007669"/>
    <property type="project" value="UniProtKB-UniRule"/>
</dbReference>
<evidence type="ECO:0000313" key="7">
    <source>
        <dbReference type="EMBL" id="CAF0830949.1"/>
    </source>
</evidence>
<feature type="region of interest" description="Disordered" evidence="4">
    <location>
        <begin position="227"/>
        <end position="259"/>
    </location>
</feature>
<sequence length="848" mass="95984">MTDKTFQDKLKDLNLTGDELKRFSDAFQNEEFRKLFAQYAEELNDPKNRELYEQEIRTAEEQRGSDVTFVHPNPGHVLKTTINGKTKCFINIATNEHVEKPSFSKSNESNGKKGAHWSLPHCLAGPHEDIDHESKSCTVYDVIFSPDTYRMGETNEKFLNMLEESAIDSVEKNYHCQIDKNNVKRLKMKFKGVPKATILRKKKENQPQDTEQDLKHETDDIIEKARSNAKNHKVVLSSHNRPTNSPPSTNITSSQIDTPCTDENGFTIPTYRITHRGEFDMQDLSNSLIPQVRSMRPKELVVEIDLPLCASTSNVDLDVCERSIKLHCDSPKYSLDLPLSYPVRESDSHARFDKKQRKLLVTLAVMKETPSIIEMNPNIPSEEANEEPITLAPSISTNESVESNEKPSNITYSPISFEYKQGLAHLALVLHVKNIDKTSLKIENDGQHITIQLSSLGSGFYPLYHQLCLDFDESNLFDTQENSTKITYNDDNVLILLKKTSNDKQLTQFSSSTNREDIKMNYLNASNSVEKPNPSSTSAMTKEDFLVNRSDSSTSSNNEQRKKLTKKQAKKIAKENQKNQTTKDDSDKLVNKISKITLQSNSDEQKPDSMNDTGKIIAEEKEDSLTDMPKVIHHPAMYRRHMSESQVEVDRSSNGEFKLKGILKNSTKYRSYSESFNDPILNNNDFIPEESVFEAYSAADDLTSSNENNSIITSPDDGDSSSLCTTPSSSMPVKHVTFNNQVSRKTFKPGGPVSGMRKLSSNQQRKLKKRKRHDSFNSQSSDQDDSTVEKNTSVQSNDYKNPVEMKDVISWQANGSQSINNNNNEKETPSTSKSAVQFTNPLIFELDN</sequence>
<dbReference type="HAMAP" id="MF_03069">
    <property type="entry name" value="Kintoun"/>
    <property type="match status" value="1"/>
</dbReference>
<feature type="compositionally biased region" description="Low complexity" evidence="4">
    <location>
        <begin position="237"/>
        <end position="254"/>
    </location>
</feature>
<comment type="caution">
    <text evidence="7">The sequence shown here is derived from an EMBL/GenBank/DDBJ whole genome shotgun (WGS) entry which is preliminary data.</text>
</comment>
<name>A0A813USC0_9BILA</name>
<dbReference type="Proteomes" id="UP000663868">
    <property type="component" value="Unassembled WGS sequence"/>
</dbReference>
<evidence type="ECO:0000256" key="1">
    <source>
        <dbReference type="ARBA" id="ARBA00022490"/>
    </source>
</evidence>
<feature type="domain" description="PIH1 N-terminal" evidence="5">
    <location>
        <begin position="43"/>
        <end position="205"/>
    </location>
</feature>
<dbReference type="InterPro" id="IPR041442">
    <property type="entry name" value="PIH1D1/2/3_CS-like"/>
</dbReference>
<dbReference type="EMBL" id="CAJNOE010000058">
    <property type="protein sequence ID" value="CAF0830949.1"/>
    <property type="molecule type" value="Genomic_DNA"/>
</dbReference>
<comment type="similarity">
    <text evidence="3">Belongs to the PIH1 family. Kintoun subfamily.</text>
</comment>
<keyword evidence="1 3" id="KW-0963">Cytoplasm</keyword>
<dbReference type="PANTHER" id="PTHR22997">
    <property type="entry name" value="PIH1 DOMAIN-CONTAINING PROTEIN 1"/>
    <property type="match status" value="1"/>
</dbReference>
<feature type="region of interest" description="Disordered" evidence="4">
    <location>
        <begin position="525"/>
        <end position="588"/>
    </location>
</feature>
<dbReference type="AlphaFoldDB" id="A0A813USC0"/>
<feature type="compositionally biased region" description="Low complexity" evidence="4">
    <location>
        <begin position="706"/>
        <end position="730"/>
    </location>
</feature>
<feature type="compositionally biased region" description="Polar residues" evidence="4">
    <location>
        <begin position="829"/>
        <end position="840"/>
    </location>
</feature>
<dbReference type="Proteomes" id="UP000663860">
    <property type="component" value="Unassembled WGS sequence"/>
</dbReference>
<protein>
    <recommendedName>
        <fullName evidence="3">Protein kintoun</fullName>
    </recommendedName>
    <alternativeName>
        <fullName evidence="3">Dynein assembly factor 2, axonemal homolog</fullName>
    </alternativeName>
</protein>
<gene>
    <name evidence="7" type="ORF">IZO911_LOCUS8523</name>
    <name evidence="8" type="ORF">KXQ929_LOCUS6695</name>
</gene>
<dbReference type="PANTHER" id="PTHR22997:SF3">
    <property type="entry name" value="PROTEIN KINTOUN"/>
    <property type="match status" value="1"/>
</dbReference>
<proteinExistence type="inferred from homology"/>
<dbReference type="GO" id="GO:0120293">
    <property type="term" value="C:dynein axonemal particle"/>
    <property type="evidence" value="ECO:0007669"/>
    <property type="project" value="UniProtKB-SubCell"/>
</dbReference>
<dbReference type="Pfam" id="PF18201">
    <property type="entry name" value="PIH1_CS"/>
    <property type="match status" value="1"/>
</dbReference>
<evidence type="ECO:0000256" key="2">
    <source>
        <dbReference type="ARBA" id="ARBA00024190"/>
    </source>
</evidence>
<evidence type="ECO:0000256" key="3">
    <source>
        <dbReference type="HAMAP-Rule" id="MF_03069"/>
    </source>
</evidence>
<evidence type="ECO:0000259" key="6">
    <source>
        <dbReference type="Pfam" id="PF18201"/>
    </source>
</evidence>
<evidence type="ECO:0000259" key="5">
    <source>
        <dbReference type="Pfam" id="PF08190"/>
    </source>
</evidence>
<evidence type="ECO:0000313" key="8">
    <source>
        <dbReference type="EMBL" id="CAF3631596.1"/>
    </source>
</evidence>
<feature type="region of interest" description="Disordered" evidence="4">
    <location>
        <begin position="706"/>
        <end position="840"/>
    </location>
</feature>
<feature type="compositionally biased region" description="Polar residues" evidence="4">
    <location>
        <begin position="789"/>
        <end position="799"/>
    </location>
</feature>
<dbReference type="InterPro" id="IPR012981">
    <property type="entry name" value="PIH1_N"/>
</dbReference>
<dbReference type="GO" id="GO:0060285">
    <property type="term" value="P:cilium-dependent cell motility"/>
    <property type="evidence" value="ECO:0007669"/>
    <property type="project" value="UniProtKB-UniRule"/>
</dbReference>
<reference evidence="7" key="1">
    <citation type="submission" date="2021-02" db="EMBL/GenBank/DDBJ databases">
        <authorList>
            <person name="Nowell W R."/>
        </authorList>
    </citation>
    <scope>NUCLEOTIDE SEQUENCE</scope>
</reference>
<dbReference type="InterPro" id="IPR034727">
    <property type="entry name" value="Kintoun"/>
</dbReference>
<feature type="compositionally biased region" description="Basic and acidic residues" evidence="4">
    <location>
        <begin position="572"/>
        <end position="588"/>
    </location>
</feature>